<dbReference type="PROSITE" id="PS50096">
    <property type="entry name" value="IQ"/>
    <property type="match status" value="1"/>
</dbReference>
<evidence type="ECO:0000259" key="2">
    <source>
        <dbReference type="PROSITE" id="PS52042"/>
    </source>
</evidence>
<sequence length="1549" mass="175839">MSRKTLDNFVKTNLVAEVDPLECPFREFRDNELHSDAWGLSTAAFRTHALYVKMAVKPPHDGPGHVWVDDQTQPLPRSVRQYLHGWIRAEELANDRWDAEVVIYEENNGGRMSIVDMQLSHAQVLMRSSFCRRVLSACFILERVEGLIVEHQWENFVCSFSPEGWRAKYHIYSPGTRAGGGLTHKPGLSKNGCYLVRLYYLGAWRCVWVSDQVPVDAIESPLLPFSPLLTHAPASKPKQAPATVTASVVYLWPLLLCKALLKLAAPDMNSDEESDVVEDESLPELNIFHALTGAMDMRYLVEDKETLWGLITREVQVFSWDDDDETQPSTIKSRSTKKPTARDAAAVRRPTMTYIVIKDTEHLPSYYLPGITPGHEMSLLVSMARDLPLKKPLPEPEVALWKYYRWVDWARRHGLYEAYDCPRTKFLKCNGLMKLSHAPHLLDVQSTESITLGFIEEHVKSGTGGDEPRKKEKKLRELTKSAIQAANLAMQALKEELREWVQFDMVATLVNAIHVIYYPSMYQSTSAGSNPPLRITKSANQRLSDIVAPKAAPLYLQIDGPEGNKLRLSLSTMHPRVLLNTGTAVEDYIESAYVIVERFEWFVDTAVPIPKAYVKTRGYETVEVDFQPGRHFCRIWTHSRMNWHIMLISDSSLLVGTRDVIQGAAVRECPWASRFLLGLGAAFNNWIKINRSNTNLAQQADKEFFRSYLPDLTWDNKVVGYDRSLLHWMFRQALQTHLSRRLGHTEMKVTCNVLRKYFCDPDFGFPTKPLPPRSLREIVNMDICDCIMPEPEQVEMVEEQLGEVEQVEEKPIVEPEVMEKLLKEPEPPIFSQVCELATEEVPCGLLKDEREKVIRKHEAATVLQAHWRGTWARKCLNSKATFTPDVMKHIQEHAFGNMDALSGLMNEFFGMYPGAKYAYSVASALSGVYGLAQHSGLTPVTPKCKWIPFFQGVFYCHAYVKVHFDVISSVPHCTLAVYDNDTGHQLPQAYNTHITFDFHPNFLGYTVMGHGTLSQVSGIHFDAHWQLTVMSCFEGAFHICDNEDPCRELSLPHASKLHVDEIFLPNRRNILGGIQISVTKHESVGFRVSATSPDLEMVATLRTVTHEGHSEILSKCTGKGEIHWPYIRLEPTPTAVHKTRSMSHGNVGQQYALTSARSLNKAAKTRTAASSRNRSVTKLPRSIIQEPKIYSIEVVCPMGWPLTLAQWKRVDEVRNSPDFAKVEAPVKKPAAKPEKAVKPGSAKDKDRDKEKKEEKLPVQFTQNPPQPGDAFVELECALAINSGATAKREDDRDLEFTAAKKAWDAKEHGRNLRGAQIRSVGQFKVRLEKRRKLLFLLISFSCRFRKEFRTEFMVVPPPIKSESHVSTADAETTIFDEMVGEEDKGKHEEDVPPQGPSPASESGLMEMSVESEEEASYLAMPEQLRDKFIPLFFLPFCMKDKNEEESVLVTSDMAEAAKKDRHARIQAAKERMRELQKYNEEHVLGRQKHRCHLLEKLAVDAHWCPAIQAVLEERDESIATEILNRTLSATRKKMEAKKLETKKVEAKKK</sequence>
<evidence type="ECO:0000256" key="1">
    <source>
        <dbReference type="SAM" id="MobiDB-lite"/>
    </source>
</evidence>
<reference evidence="4" key="1">
    <citation type="submission" date="2025-08" db="UniProtKB">
        <authorList>
            <consortium name="RefSeq"/>
        </authorList>
    </citation>
    <scope>IDENTIFICATION</scope>
</reference>
<keyword evidence="3" id="KW-1185">Reference proteome</keyword>
<organism evidence="3 4">
    <name type="scientific">Trichoplusia ni</name>
    <name type="common">Cabbage looper</name>
    <dbReference type="NCBI Taxonomy" id="7111"/>
    <lineage>
        <taxon>Eukaryota</taxon>
        <taxon>Metazoa</taxon>
        <taxon>Ecdysozoa</taxon>
        <taxon>Arthropoda</taxon>
        <taxon>Hexapoda</taxon>
        <taxon>Insecta</taxon>
        <taxon>Pterygota</taxon>
        <taxon>Neoptera</taxon>
        <taxon>Endopterygota</taxon>
        <taxon>Lepidoptera</taxon>
        <taxon>Glossata</taxon>
        <taxon>Ditrysia</taxon>
        <taxon>Noctuoidea</taxon>
        <taxon>Noctuidae</taxon>
        <taxon>Plusiinae</taxon>
        <taxon>Trichoplusia</taxon>
    </lineage>
</organism>
<dbReference type="InParanoid" id="A0A7E5X4N2"/>
<feature type="compositionally biased region" description="Basic and acidic residues" evidence="1">
    <location>
        <begin position="1221"/>
        <end position="1256"/>
    </location>
</feature>
<dbReference type="SUPFAM" id="SSF54001">
    <property type="entry name" value="Cysteine proteinases"/>
    <property type="match status" value="1"/>
</dbReference>
<dbReference type="CDD" id="cd22307">
    <property type="entry name" value="Adgb_C_mid-like"/>
    <property type="match status" value="1"/>
</dbReference>
<dbReference type="InterPro" id="IPR000048">
    <property type="entry name" value="IQ_motif_EF-hand-BS"/>
</dbReference>
<evidence type="ECO:0000313" key="3">
    <source>
        <dbReference type="Proteomes" id="UP000322000"/>
    </source>
</evidence>
<feature type="domain" description="Globin" evidence="2">
    <location>
        <begin position="646"/>
        <end position="931"/>
    </location>
</feature>
<dbReference type="Proteomes" id="UP000322000">
    <property type="component" value="Chromosome 3"/>
</dbReference>
<proteinExistence type="predicted"/>
<protein>
    <submittedName>
        <fullName evidence="4">Uncharacterized protein LOC113508735</fullName>
    </submittedName>
</protein>
<dbReference type="PANTHER" id="PTHR46298">
    <property type="entry name" value="ANDROGLOBIN"/>
    <property type="match status" value="1"/>
</dbReference>
<evidence type="ECO:0000313" key="4">
    <source>
        <dbReference type="RefSeq" id="XP_026747619.1"/>
    </source>
</evidence>
<dbReference type="PANTHER" id="PTHR46298:SF1">
    <property type="entry name" value="ANDROGLOBIN"/>
    <property type="match status" value="1"/>
</dbReference>
<dbReference type="SMART" id="SM00015">
    <property type="entry name" value="IQ"/>
    <property type="match status" value="1"/>
</dbReference>
<dbReference type="InterPro" id="IPR057249">
    <property type="entry name" value="Globin_CP_ADGB"/>
</dbReference>
<feature type="region of interest" description="Disordered" evidence="1">
    <location>
        <begin position="1221"/>
        <end position="1264"/>
    </location>
</feature>
<dbReference type="Pfam" id="PF22068">
    <property type="entry name" value="Androglobin_II"/>
    <property type="match status" value="1"/>
</dbReference>
<dbReference type="InterPro" id="IPR054093">
    <property type="entry name" value="Androglobin_II"/>
</dbReference>
<dbReference type="KEGG" id="tnl:113508735"/>
<dbReference type="InterPro" id="IPR054094">
    <property type="entry name" value="Androglobin_IV"/>
</dbReference>
<dbReference type="RefSeq" id="XP_026747619.1">
    <property type="nucleotide sequence ID" value="XM_026891818.1"/>
</dbReference>
<dbReference type="Gene3D" id="1.20.5.190">
    <property type="match status" value="1"/>
</dbReference>
<dbReference type="Pfam" id="PF22069">
    <property type="entry name" value="Androglobin_IV"/>
    <property type="match status" value="1"/>
</dbReference>
<dbReference type="InterPro" id="IPR038765">
    <property type="entry name" value="Papain-like_cys_pep_sf"/>
</dbReference>
<feature type="region of interest" description="Disordered" evidence="1">
    <location>
        <begin position="1382"/>
        <end position="1403"/>
    </location>
</feature>
<dbReference type="InterPro" id="IPR053033">
    <property type="entry name" value="Androglobin-like"/>
</dbReference>
<gene>
    <name evidence="4" type="primary">LOC113508735</name>
</gene>
<dbReference type="Pfam" id="PF00612">
    <property type="entry name" value="IQ"/>
    <property type="match status" value="1"/>
</dbReference>
<feature type="region of interest" description="Disordered" evidence="1">
    <location>
        <begin position="323"/>
        <end position="343"/>
    </location>
</feature>
<name>A0A7E5X4N2_TRINI</name>
<accession>A0A7E5X4N2</accession>
<dbReference type="GeneID" id="113508735"/>
<dbReference type="OrthoDB" id="9374162at2759"/>
<dbReference type="PROSITE" id="PS52042">
    <property type="entry name" value="GLOBIN_CP_ADGB"/>
    <property type="match status" value="1"/>
</dbReference>